<reference evidence="2" key="1">
    <citation type="journal article" date="2020" name="Stud. Mycol.">
        <title>101 Dothideomycetes genomes: a test case for predicting lifestyles and emergence of pathogens.</title>
        <authorList>
            <person name="Haridas S."/>
            <person name="Albert R."/>
            <person name="Binder M."/>
            <person name="Bloem J."/>
            <person name="Labutti K."/>
            <person name="Salamov A."/>
            <person name="Andreopoulos B."/>
            <person name="Baker S."/>
            <person name="Barry K."/>
            <person name="Bills G."/>
            <person name="Bluhm B."/>
            <person name="Cannon C."/>
            <person name="Castanera R."/>
            <person name="Culley D."/>
            <person name="Daum C."/>
            <person name="Ezra D."/>
            <person name="Gonzalez J."/>
            <person name="Henrissat B."/>
            <person name="Kuo A."/>
            <person name="Liang C."/>
            <person name="Lipzen A."/>
            <person name="Lutzoni F."/>
            <person name="Magnuson J."/>
            <person name="Mondo S."/>
            <person name="Nolan M."/>
            <person name="Ohm R."/>
            <person name="Pangilinan J."/>
            <person name="Park H.-J."/>
            <person name="Ramirez L."/>
            <person name="Alfaro M."/>
            <person name="Sun H."/>
            <person name="Tritt A."/>
            <person name="Yoshinaga Y."/>
            <person name="Zwiers L.-H."/>
            <person name="Turgeon B."/>
            <person name="Goodwin S."/>
            <person name="Spatafora J."/>
            <person name="Crous P."/>
            <person name="Grigoriev I."/>
        </authorList>
    </citation>
    <scope>NUCLEOTIDE SEQUENCE</scope>
    <source>
        <strain evidence="2">CBS 107.79</strain>
    </source>
</reference>
<keyword evidence="3" id="KW-1185">Reference proteome</keyword>
<organism evidence="2 3">
    <name type="scientific">Bimuria novae-zelandiae CBS 107.79</name>
    <dbReference type="NCBI Taxonomy" id="1447943"/>
    <lineage>
        <taxon>Eukaryota</taxon>
        <taxon>Fungi</taxon>
        <taxon>Dikarya</taxon>
        <taxon>Ascomycota</taxon>
        <taxon>Pezizomycotina</taxon>
        <taxon>Dothideomycetes</taxon>
        <taxon>Pleosporomycetidae</taxon>
        <taxon>Pleosporales</taxon>
        <taxon>Massarineae</taxon>
        <taxon>Didymosphaeriaceae</taxon>
        <taxon>Bimuria</taxon>
    </lineage>
</organism>
<dbReference type="Proteomes" id="UP000800036">
    <property type="component" value="Unassembled WGS sequence"/>
</dbReference>
<evidence type="ECO:0000256" key="1">
    <source>
        <dbReference type="SAM" id="MobiDB-lite"/>
    </source>
</evidence>
<sequence length="166" mass="19117">MQNLYVFVSSAGIRLADLLHWGSDQRCAFPLRFLTCGESTKHSILLRGSWKKEAASVFHRLRYGERVEANQNIGKRTCDRMRRRKVVPSGEVGVQYSRYAVSFCGARDIFSRQHWRSSLNERFSHHSKKQMKSAIPDSRTARTMSASVSDDTRRSRACAQRFELLS</sequence>
<evidence type="ECO:0000313" key="3">
    <source>
        <dbReference type="Proteomes" id="UP000800036"/>
    </source>
</evidence>
<name>A0A6A5VM15_9PLEO</name>
<accession>A0A6A5VM15</accession>
<dbReference type="EMBL" id="ML976660">
    <property type="protein sequence ID" value="KAF1978311.1"/>
    <property type="molecule type" value="Genomic_DNA"/>
</dbReference>
<proteinExistence type="predicted"/>
<gene>
    <name evidence="2" type="ORF">BU23DRAFT_221361</name>
</gene>
<protein>
    <submittedName>
        <fullName evidence="2">Uncharacterized protein</fullName>
    </submittedName>
</protein>
<evidence type="ECO:0000313" key="2">
    <source>
        <dbReference type="EMBL" id="KAF1978311.1"/>
    </source>
</evidence>
<feature type="region of interest" description="Disordered" evidence="1">
    <location>
        <begin position="122"/>
        <end position="152"/>
    </location>
</feature>
<dbReference type="AlphaFoldDB" id="A0A6A5VM15"/>